<reference evidence="1 2" key="1">
    <citation type="submission" date="2016-10" db="EMBL/GenBank/DDBJ databases">
        <authorList>
            <person name="de Groot N.N."/>
        </authorList>
    </citation>
    <scope>NUCLEOTIDE SEQUENCE [LARGE SCALE GENOMIC DNA]</scope>
    <source>
        <strain evidence="1 2">DSM 21633</strain>
    </source>
</reference>
<dbReference type="EMBL" id="FOES01000008">
    <property type="protein sequence ID" value="SEQ18203.1"/>
    <property type="molecule type" value="Genomic_DNA"/>
</dbReference>
<keyword evidence="2" id="KW-1185">Reference proteome</keyword>
<dbReference type="Proteomes" id="UP000199427">
    <property type="component" value="Unassembled WGS sequence"/>
</dbReference>
<dbReference type="OrthoDB" id="1645729at2"/>
<evidence type="ECO:0000313" key="2">
    <source>
        <dbReference type="Proteomes" id="UP000199427"/>
    </source>
</evidence>
<sequence length="96" mass="10960">MKIHVSDQIVDWFMDEMDLVEGDAVRFFPKYGGTSDFQDGFSVGIEPGSAEVVGVETEKKNILFQIDEKDEWFFKDQDLYIGLKDGEVAFSNEPIE</sequence>
<protein>
    <submittedName>
        <fullName evidence="1">Uncharacterized protein YneR</fullName>
    </submittedName>
</protein>
<name>A0A1H9DZ67_9BACI</name>
<dbReference type="STRING" id="571933.SAMN05216362_1083"/>
<gene>
    <name evidence="1" type="ORF">SAMN05216362_1083</name>
</gene>
<dbReference type="AlphaFoldDB" id="A0A1H9DZ67"/>
<accession>A0A1H9DZ67</accession>
<organism evidence="1 2">
    <name type="scientific">Piscibacillus halophilus</name>
    <dbReference type="NCBI Taxonomy" id="571933"/>
    <lineage>
        <taxon>Bacteria</taxon>
        <taxon>Bacillati</taxon>
        <taxon>Bacillota</taxon>
        <taxon>Bacilli</taxon>
        <taxon>Bacillales</taxon>
        <taxon>Bacillaceae</taxon>
        <taxon>Piscibacillus</taxon>
    </lineage>
</organism>
<proteinExistence type="predicted"/>
<evidence type="ECO:0000313" key="1">
    <source>
        <dbReference type="EMBL" id="SEQ18203.1"/>
    </source>
</evidence>
<dbReference type="RefSeq" id="WP_091773073.1">
    <property type="nucleotide sequence ID" value="NZ_FOES01000008.1"/>
</dbReference>